<evidence type="ECO:0000256" key="1">
    <source>
        <dbReference type="ARBA" id="ARBA00004123"/>
    </source>
</evidence>
<evidence type="ECO:0000256" key="8">
    <source>
        <dbReference type="ARBA" id="ARBA00023242"/>
    </source>
</evidence>
<evidence type="ECO:0000256" key="9">
    <source>
        <dbReference type="PROSITE-ProRule" id="PRU00024"/>
    </source>
</evidence>
<keyword evidence="2" id="KW-0479">Metal-binding</keyword>
<dbReference type="SMART" id="SM00336">
    <property type="entry name" value="BBOX"/>
    <property type="match status" value="2"/>
</dbReference>
<feature type="region of interest" description="Disordered" evidence="10">
    <location>
        <begin position="346"/>
        <end position="368"/>
    </location>
</feature>
<dbReference type="GO" id="GO:0000976">
    <property type="term" value="F:transcription cis-regulatory region binding"/>
    <property type="evidence" value="ECO:0007669"/>
    <property type="project" value="UniProtKB-ARBA"/>
</dbReference>
<protein>
    <submittedName>
        <fullName evidence="13">B-box zinc finger protein 21-like</fullName>
    </submittedName>
</protein>
<dbReference type="Gene3D" id="3.30.160.60">
    <property type="entry name" value="Classic Zinc Finger"/>
    <property type="match status" value="1"/>
</dbReference>
<sequence>MKCEPPLSHSNLTSYSDRYAYNPLFSTCQGLQTCIVCTVLSFREPKVIGLDQETNKQMKIQCDVCNQEEASMFCTADEAALCDACDHSVHHANKLASKHQRFLLLHPSSSKQVPVCDICQEKRAFLFCQQDRAILCRDCDVPIHAANEHTQKHNRFLLTGVKLSAASALYTSASSSSMASLSKCGDSVPEFKSQPLVKNPVSASPANFNPSSLAAKSSSIGTTTAAAAVVNKSSGDNLLASEGGGSTSSISEYLIEMLPGWQVEDFLDSSSPPFGFCKSDDGMLPFFYAGLESNISSFSPESLGLWVPQSPSPLYPPQYSSEMGGQIGFKETKEVPGMKANRRWTEDALTVPQISPSSTGSKRSRPLW</sequence>
<dbReference type="KEGG" id="dzi:111300730"/>
<evidence type="ECO:0000259" key="11">
    <source>
        <dbReference type="PROSITE" id="PS50119"/>
    </source>
</evidence>
<dbReference type="InterPro" id="IPR049808">
    <property type="entry name" value="CONSTANS-like_Bbox1"/>
</dbReference>
<feature type="domain" description="B box-type" evidence="11">
    <location>
        <begin position="111"/>
        <end position="158"/>
    </location>
</feature>
<dbReference type="GO" id="GO:0005634">
    <property type="term" value="C:nucleus"/>
    <property type="evidence" value="ECO:0007669"/>
    <property type="project" value="UniProtKB-SubCell"/>
</dbReference>
<name>A0A6P5ZHS4_DURZI</name>
<evidence type="ECO:0000256" key="6">
    <source>
        <dbReference type="ARBA" id="ARBA00023015"/>
    </source>
</evidence>
<dbReference type="PANTHER" id="PTHR31832">
    <property type="entry name" value="B-BOX ZINC FINGER PROTEIN 22"/>
    <property type="match status" value="1"/>
</dbReference>
<organism evidence="12 13">
    <name type="scientific">Durio zibethinus</name>
    <name type="common">Durian</name>
    <dbReference type="NCBI Taxonomy" id="66656"/>
    <lineage>
        <taxon>Eukaryota</taxon>
        <taxon>Viridiplantae</taxon>
        <taxon>Streptophyta</taxon>
        <taxon>Embryophyta</taxon>
        <taxon>Tracheophyta</taxon>
        <taxon>Spermatophyta</taxon>
        <taxon>Magnoliopsida</taxon>
        <taxon>eudicotyledons</taxon>
        <taxon>Gunneridae</taxon>
        <taxon>Pentapetalae</taxon>
        <taxon>rosids</taxon>
        <taxon>malvids</taxon>
        <taxon>Malvales</taxon>
        <taxon>Malvaceae</taxon>
        <taxon>Helicteroideae</taxon>
        <taxon>Durio</taxon>
    </lineage>
</organism>
<gene>
    <name evidence="13" type="primary">LOC111300730</name>
</gene>
<proteinExistence type="predicted"/>
<dbReference type="AlphaFoldDB" id="A0A6P5ZHS4"/>
<dbReference type="OrthoDB" id="153872at2759"/>
<dbReference type="GO" id="GO:0006355">
    <property type="term" value="P:regulation of DNA-templated transcription"/>
    <property type="evidence" value="ECO:0007669"/>
    <property type="project" value="TreeGrafter"/>
</dbReference>
<dbReference type="RefSeq" id="XP_022752087.1">
    <property type="nucleotide sequence ID" value="XM_022896352.1"/>
</dbReference>
<dbReference type="FunFam" id="3.30.160.60:FF:000856">
    <property type="entry name" value="B-box zinc finger protein 21"/>
    <property type="match status" value="1"/>
</dbReference>
<evidence type="ECO:0000256" key="2">
    <source>
        <dbReference type="ARBA" id="ARBA00022723"/>
    </source>
</evidence>
<dbReference type="Pfam" id="PF00643">
    <property type="entry name" value="zf-B_box"/>
    <property type="match status" value="2"/>
</dbReference>
<dbReference type="PANTHER" id="PTHR31832:SF52">
    <property type="entry name" value="B-BOX ZINC FINGER PROTEIN 21"/>
    <property type="match status" value="1"/>
</dbReference>
<dbReference type="GO" id="GO:0009640">
    <property type="term" value="P:photomorphogenesis"/>
    <property type="evidence" value="ECO:0007669"/>
    <property type="project" value="TreeGrafter"/>
</dbReference>
<keyword evidence="5" id="KW-0862">Zinc</keyword>
<keyword evidence="3" id="KW-0677">Repeat</keyword>
<evidence type="ECO:0000256" key="5">
    <source>
        <dbReference type="ARBA" id="ARBA00022833"/>
    </source>
</evidence>
<evidence type="ECO:0000256" key="3">
    <source>
        <dbReference type="ARBA" id="ARBA00022737"/>
    </source>
</evidence>
<evidence type="ECO:0000256" key="4">
    <source>
        <dbReference type="ARBA" id="ARBA00022771"/>
    </source>
</evidence>
<dbReference type="GeneID" id="111300730"/>
<dbReference type="Proteomes" id="UP000515121">
    <property type="component" value="Unplaced"/>
</dbReference>
<keyword evidence="6" id="KW-0805">Transcription regulation</keyword>
<dbReference type="InterPro" id="IPR051979">
    <property type="entry name" value="B-box_zinc_finger"/>
</dbReference>
<keyword evidence="12" id="KW-1185">Reference proteome</keyword>
<feature type="domain" description="B box-type" evidence="11">
    <location>
        <begin position="57"/>
        <end position="104"/>
    </location>
</feature>
<feature type="compositionally biased region" description="Polar residues" evidence="10">
    <location>
        <begin position="352"/>
        <end position="361"/>
    </location>
</feature>
<evidence type="ECO:0000313" key="13">
    <source>
        <dbReference type="RefSeq" id="XP_022752087.1"/>
    </source>
</evidence>
<accession>A0A6P5ZHS4</accession>
<keyword evidence="8" id="KW-0539">Nucleus</keyword>
<dbReference type="InterPro" id="IPR000315">
    <property type="entry name" value="Znf_B-box"/>
</dbReference>
<dbReference type="CDD" id="cd19821">
    <property type="entry name" value="Bbox1_BBX-like"/>
    <property type="match status" value="2"/>
</dbReference>
<dbReference type="PROSITE" id="PS50119">
    <property type="entry name" value="ZF_BBOX"/>
    <property type="match status" value="2"/>
</dbReference>
<evidence type="ECO:0000256" key="10">
    <source>
        <dbReference type="SAM" id="MobiDB-lite"/>
    </source>
</evidence>
<evidence type="ECO:0000313" key="12">
    <source>
        <dbReference type="Proteomes" id="UP000515121"/>
    </source>
</evidence>
<comment type="subcellular location">
    <subcellularLocation>
        <location evidence="1">Nucleus</location>
    </subcellularLocation>
</comment>
<dbReference type="GO" id="GO:0008270">
    <property type="term" value="F:zinc ion binding"/>
    <property type="evidence" value="ECO:0007669"/>
    <property type="project" value="UniProtKB-KW"/>
</dbReference>
<reference evidence="13" key="1">
    <citation type="submission" date="2025-08" db="UniProtKB">
        <authorList>
            <consortium name="RefSeq"/>
        </authorList>
    </citation>
    <scope>IDENTIFICATION</scope>
    <source>
        <tissue evidence="13">Fruit stalk</tissue>
    </source>
</reference>
<evidence type="ECO:0000256" key="7">
    <source>
        <dbReference type="ARBA" id="ARBA00023163"/>
    </source>
</evidence>
<keyword evidence="7" id="KW-0804">Transcription</keyword>
<keyword evidence="4 9" id="KW-0863">Zinc-finger</keyword>